<evidence type="ECO:0000313" key="2">
    <source>
        <dbReference type="Proteomes" id="UP000289664"/>
    </source>
</evidence>
<dbReference type="HOGENOM" id="CLU_133777_0_0_9"/>
<evidence type="ECO:0000313" key="1">
    <source>
        <dbReference type="EMBL" id="QBF72963.1"/>
    </source>
</evidence>
<reference evidence="1 2" key="1">
    <citation type="journal article" date="2019" name="Appl. Environ. Microbiol.">
        <title>Clostridium scindens ATCC 35704: integration of nutritional requirements, the complete genome sequence, and global transcriptional responses to bile acids.</title>
        <authorList>
            <person name="Devendran S."/>
            <person name="Shrestha R."/>
            <person name="Alves J.M.P."/>
            <person name="Wolf P.G."/>
            <person name="Ly L."/>
            <person name="Hernandez A.G."/>
            <person name="Mendez-Garcia C."/>
            <person name="Inboden A."/>
            <person name="Wiley J."/>
            <person name="Paul O."/>
            <person name="Allen A."/>
            <person name="Springer E."/>
            <person name="Wright C.L."/>
            <person name="Fields C.J."/>
            <person name="Daniel S.L."/>
            <person name="Ridlon J.M."/>
        </authorList>
    </citation>
    <scope>NUCLEOTIDE SEQUENCE [LARGE SCALE GENOMIC DNA]</scope>
    <source>
        <strain evidence="1 2">ATCC 35704</strain>
    </source>
</reference>
<dbReference type="RefSeq" id="WP_004605851.1">
    <property type="nucleotide sequence ID" value="NZ_CP036170.1"/>
</dbReference>
<dbReference type="OrthoDB" id="1936007at2"/>
<dbReference type="Proteomes" id="UP000289664">
    <property type="component" value="Chromosome"/>
</dbReference>
<dbReference type="EMBL" id="CP036170">
    <property type="protein sequence ID" value="QBF72963.1"/>
    <property type="molecule type" value="Genomic_DNA"/>
</dbReference>
<gene>
    <name evidence="1" type="ORF">HDCHBGLK_00309</name>
</gene>
<keyword evidence="2" id="KW-1185">Reference proteome</keyword>
<sequence>MEIDKSILTQLCSHKKELSDLRRRKEDNDREIERLEDKGTVVSDSVTCGKKGKKPLGTKRITGFPMPEYEKRLRYKRIYSNMLERQITRLDKEITEAEQYIESIPDSRIRRICRYRCLDDSLSWGQIARRMGHPHTAESCRQAFEREIGIRK</sequence>
<organism evidence="1 2">
    <name type="scientific">Clostridium scindens (strain ATCC 35704 / DSM 5676 / VPI 13733 / 19)</name>
    <dbReference type="NCBI Taxonomy" id="411468"/>
    <lineage>
        <taxon>Bacteria</taxon>
        <taxon>Bacillati</taxon>
        <taxon>Bacillota</taxon>
        <taxon>Clostridia</taxon>
        <taxon>Lachnospirales</taxon>
        <taxon>Lachnospiraceae</taxon>
    </lineage>
</organism>
<accession>B0NA29</accession>
<proteinExistence type="predicted"/>
<dbReference type="AlphaFoldDB" id="B0NA29"/>
<dbReference type="KEGG" id="csci:HDCHBGLK_00309"/>
<dbReference type="GeneID" id="62694549"/>
<name>B0NA29_CLOS5</name>
<dbReference type="STRING" id="411468.CLOSCI_00296"/>
<dbReference type="eggNOG" id="ENOG5032T4K">
    <property type="taxonomic scope" value="Bacteria"/>
</dbReference>
<protein>
    <submittedName>
        <fullName evidence="1">Uncharacterized protein</fullName>
    </submittedName>
</protein>